<dbReference type="PROSITE" id="PS01124">
    <property type="entry name" value="HTH_ARAC_FAMILY_2"/>
    <property type="match status" value="1"/>
</dbReference>
<evidence type="ECO:0000256" key="1">
    <source>
        <dbReference type="ARBA" id="ARBA00023015"/>
    </source>
</evidence>
<dbReference type="InterPro" id="IPR014710">
    <property type="entry name" value="RmlC-like_jellyroll"/>
</dbReference>
<dbReference type="Proteomes" id="UP001305702">
    <property type="component" value="Chromosome"/>
</dbReference>
<dbReference type="InterPro" id="IPR020449">
    <property type="entry name" value="Tscrpt_reg_AraC-type_HTH"/>
</dbReference>
<name>A0AA96L992_9BACL</name>
<keyword evidence="1" id="KW-0805">Transcription regulation</keyword>
<dbReference type="InterPro" id="IPR018062">
    <property type="entry name" value="HTH_AraC-typ_CS"/>
</dbReference>
<dbReference type="GO" id="GO:0043565">
    <property type="term" value="F:sequence-specific DNA binding"/>
    <property type="evidence" value="ECO:0007669"/>
    <property type="project" value="InterPro"/>
</dbReference>
<evidence type="ECO:0000256" key="4">
    <source>
        <dbReference type="ARBA" id="ARBA00023163"/>
    </source>
</evidence>
<accession>A0AA96L992</accession>
<organism evidence="6 7">
    <name type="scientific">Paenibacillus aurantius</name>
    <dbReference type="NCBI Taxonomy" id="2918900"/>
    <lineage>
        <taxon>Bacteria</taxon>
        <taxon>Bacillati</taxon>
        <taxon>Bacillota</taxon>
        <taxon>Bacilli</taxon>
        <taxon>Bacillales</taxon>
        <taxon>Paenibacillaceae</taxon>
        <taxon>Paenibacillus</taxon>
    </lineage>
</organism>
<dbReference type="SMART" id="SM00342">
    <property type="entry name" value="HTH_ARAC"/>
    <property type="match status" value="1"/>
</dbReference>
<keyword evidence="4" id="KW-0804">Transcription</keyword>
<proteinExistence type="predicted"/>
<sequence>MRKRRVWEEPFPLCPELVMLGFDDVRSAIPLEEHRHERSFEFVYVEKGRAAWKIGRDTYETLAGDVFHTRPEETHSGRFDVIEPCRLWWLILRVPEGRGSRWLELPEAEAELVLARLWTLPRMVTPDAPVLAIFRKLKEALEAPKAWAGLEIRHAVLGLLLVLLREDKPLGRVEPGEPVIRELAGRLAEYPAWRPSVPELASLAGMSESHFYRQFHRVTGLSPMAYGERIRIEEACRRLQHSLEPVTSMALDLGFTSSQHFATVFRRVTGRSPREWRRLTAAGVLLPLEGEQLSGRPDGLG</sequence>
<dbReference type="Pfam" id="PF12833">
    <property type="entry name" value="HTH_18"/>
    <property type="match status" value="1"/>
</dbReference>
<evidence type="ECO:0000256" key="2">
    <source>
        <dbReference type="ARBA" id="ARBA00023125"/>
    </source>
</evidence>
<dbReference type="InterPro" id="IPR009057">
    <property type="entry name" value="Homeodomain-like_sf"/>
</dbReference>
<dbReference type="AlphaFoldDB" id="A0AA96L992"/>
<dbReference type="Gene3D" id="1.10.10.60">
    <property type="entry name" value="Homeodomain-like"/>
    <property type="match status" value="2"/>
</dbReference>
<dbReference type="KEGG" id="paun:MJA45_17220"/>
<dbReference type="EMBL" id="CP130318">
    <property type="protein sequence ID" value="WNQ09366.1"/>
    <property type="molecule type" value="Genomic_DNA"/>
</dbReference>
<keyword evidence="2" id="KW-0238">DNA-binding</keyword>
<dbReference type="InterPro" id="IPR018060">
    <property type="entry name" value="HTH_AraC"/>
</dbReference>
<evidence type="ECO:0000313" key="7">
    <source>
        <dbReference type="Proteomes" id="UP001305702"/>
    </source>
</evidence>
<dbReference type="SUPFAM" id="SSF51215">
    <property type="entry name" value="Regulatory protein AraC"/>
    <property type="match status" value="1"/>
</dbReference>
<dbReference type="InterPro" id="IPR050204">
    <property type="entry name" value="AraC_XylS_family_regulators"/>
</dbReference>
<evidence type="ECO:0000256" key="3">
    <source>
        <dbReference type="ARBA" id="ARBA00023159"/>
    </source>
</evidence>
<keyword evidence="3" id="KW-0010">Activator</keyword>
<reference evidence="6 7" key="1">
    <citation type="submission" date="2022-02" db="EMBL/GenBank/DDBJ databases">
        <title>Paenibacillus sp. MBLB1776 Whole Genome Shotgun Sequencing.</title>
        <authorList>
            <person name="Hwang C.Y."/>
            <person name="Cho E.-S."/>
            <person name="Seo M.-J."/>
        </authorList>
    </citation>
    <scope>NUCLEOTIDE SEQUENCE [LARGE SCALE GENOMIC DNA]</scope>
    <source>
        <strain evidence="6 7">MBLB1776</strain>
    </source>
</reference>
<dbReference type="PRINTS" id="PR00032">
    <property type="entry name" value="HTHARAC"/>
</dbReference>
<dbReference type="PANTHER" id="PTHR46796">
    <property type="entry name" value="HTH-TYPE TRANSCRIPTIONAL ACTIVATOR RHAS-RELATED"/>
    <property type="match status" value="1"/>
</dbReference>
<dbReference type="PROSITE" id="PS00041">
    <property type="entry name" value="HTH_ARAC_FAMILY_1"/>
    <property type="match status" value="1"/>
</dbReference>
<gene>
    <name evidence="6" type="ORF">MJA45_17220</name>
</gene>
<protein>
    <submittedName>
        <fullName evidence="6">AraC family transcriptional regulator</fullName>
    </submittedName>
</protein>
<dbReference type="RefSeq" id="WP_315603138.1">
    <property type="nucleotide sequence ID" value="NZ_CP130318.1"/>
</dbReference>
<dbReference type="Pfam" id="PF02311">
    <property type="entry name" value="AraC_binding"/>
    <property type="match status" value="1"/>
</dbReference>
<evidence type="ECO:0000259" key="5">
    <source>
        <dbReference type="PROSITE" id="PS01124"/>
    </source>
</evidence>
<evidence type="ECO:0000313" key="6">
    <source>
        <dbReference type="EMBL" id="WNQ09366.1"/>
    </source>
</evidence>
<dbReference type="SUPFAM" id="SSF46689">
    <property type="entry name" value="Homeodomain-like"/>
    <property type="match status" value="2"/>
</dbReference>
<feature type="domain" description="HTH araC/xylS-type" evidence="5">
    <location>
        <begin position="177"/>
        <end position="279"/>
    </location>
</feature>
<keyword evidence="7" id="KW-1185">Reference proteome</keyword>
<dbReference type="GO" id="GO:0003700">
    <property type="term" value="F:DNA-binding transcription factor activity"/>
    <property type="evidence" value="ECO:0007669"/>
    <property type="project" value="InterPro"/>
</dbReference>
<dbReference type="InterPro" id="IPR003313">
    <property type="entry name" value="AraC-bd"/>
</dbReference>
<dbReference type="Gene3D" id="2.60.120.10">
    <property type="entry name" value="Jelly Rolls"/>
    <property type="match status" value="1"/>
</dbReference>
<dbReference type="InterPro" id="IPR037923">
    <property type="entry name" value="HTH-like"/>
</dbReference>